<keyword evidence="1 3" id="KW-0328">Glycosyltransferase</keyword>
<keyword evidence="5" id="KW-1185">Reference proteome</keyword>
<gene>
    <name evidence="4" type="ORF">R3L15_13205</name>
    <name evidence="3" type="ORF">R3L16_08385</name>
</gene>
<dbReference type="EC" id="2.4.-.-" evidence="3"/>
<dbReference type="PANTHER" id="PTHR30160">
    <property type="entry name" value="TETRAACYLDISACCHARIDE 4'-KINASE-RELATED"/>
    <property type="match status" value="1"/>
</dbReference>
<dbReference type="SUPFAM" id="SSF53756">
    <property type="entry name" value="UDP-Glycosyltransferase/glycogen phosphorylase"/>
    <property type="match status" value="1"/>
</dbReference>
<name>A0AAU6NW20_9FLAO</name>
<evidence type="ECO:0000313" key="5">
    <source>
        <dbReference type="Proteomes" id="UP001368318"/>
    </source>
</evidence>
<evidence type="ECO:0000256" key="1">
    <source>
        <dbReference type="ARBA" id="ARBA00022676"/>
    </source>
</evidence>
<protein>
    <submittedName>
        <fullName evidence="3">Glycosyltransferase family 9 protein</fullName>
        <ecNumber evidence="3">2.4.-.-</ecNumber>
    </submittedName>
</protein>
<proteinExistence type="predicted"/>
<keyword evidence="2 3" id="KW-0808">Transferase</keyword>
<evidence type="ECO:0000313" key="3">
    <source>
        <dbReference type="EMBL" id="WXA01769.1"/>
    </source>
</evidence>
<dbReference type="PANTHER" id="PTHR30160:SF22">
    <property type="entry name" value="LIPOPOLYSACCHARIDE CORE BIOSYNTHESIS PROTEIN"/>
    <property type="match status" value="1"/>
</dbReference>
<dbReference type="GO" id="GO:0005829">
    <property type="term" value="C:cytosol"/>
    <property type="evidence" value="ECO:0007669"/>
    <property type="project" value="TreeGrafter"/>
</dbReference>
<dbReference type="Pfam" id="PF01075">
    <property type="entry name" value="Glyco_transf_9"/>
    <property type="match status" value="1"/>
</dbReference>
<dbReference type="EMBL" id="CP136924">
    <property type="protein sequence ID" value="WXA01769.1"/>
    <property type="molecule type" value="Genomic_DNA"/>
</dbReference>
<dbReference type="InterPro" id="IPR002201">
    <property type="entry name" value="Glyco_trans_9"/>
</dbReference>
<sequence>MLKPSHIIVIRLSAMGDVAMTVPVLRAFTKQYPNIKVTVLTRGFFAPFFEDIPNVTVYIADVKGKHKGVLGLWKLSKALKTLQIDAIADLHNVLRSKILKTFLFGIKTTQIDKGRAEKKALVLGESFQQLKTTYQRYADVFKNLGFPVDLSNPEFPERRQLSEASKKLLGQDHLQWIGVAPFAAHESKMYPLGMMQQVVKTLSKTYKVILFGSQAEAEILESWCDNKNLVNLAGRLLFKEELDVISNLDVMLSMDSGNAHLAAMLGIKTVTIWGVTHPYAGFAPFNQPEDYCLLADRNQYPKIPTSVYGDKLPEGYENAAGSIPVERVVDKVQVVISSEAR</sequence>
<dbReference type="GO" id="GO:0008713">
    <property type="term" value="F:ADP-heptose-lipopolysaccharide heptosyltransferase activity"/>
    <property type="evidence" value="ECO:0007669"/>
    <property type="project" value="TreeGrafter"/>
</dbReference>
<dbReference type="GO" id="GO:0009244">
    <property type="term" value="P:lipopolysaccharide core region biosynthetic process"/>
    <property type="evidence" value="ECO:0007669"/>
    <property type="project" value="TreeGrafter"/>
</dbReference>
<dbReference type="KEGG" id="mcaa:R3L15_13205"/>
<organism evidence="3 5">
    <name type="scientific">Mangrovimonas cancribranchiae</name>
    <dbReference type="NCBI Taxonomy" id="3080055"/>
    <lineage>
        <taxon>Bacteria</taxon>
        <taxon>Pseudomonadati</taxon>
        <taxon>Bacteroidota</taxon>
        <taxon>Flavobacteriia</taxon>
        <taxon>Flavobacteriales</taxon>
        <taxon>Flavobacteriaceae</taxon>
        <taxon>Mangrovimonas</taxon>
    </lineage>
</organism>
<dbReference type="EMBL" id="CP136925">
    <property type="protein sequence ID" value="WXA13071.1"/>
    <property type="molecule type" value="Genomic_DNA"/>
</dbReference>
<evidence type="ECO:0000313" key="4">
    <source>
        <dbReference type="EMBL" id="WXA13071.1"/>
    </source>
</evidence>
<dbReference type="Gene3D" id="3.40.50.2000">
    <property type="entry name" value="Glycogen Phosphorylase B"/>
    <property type="match status" value="2"/>
</dbReference>
<evidence type="ECO:0000256" key="2">
    <source>
        <dbReference type="ARBA" id="ARBA00022679"/>
    </source>
</evidence>
<reference evidence="3 5" key="1">
    <citation type="submission" date="2023-10" db="EMBL/GenBank/DDBJ databases">
        <title>Culture-based analysis of two novel bacteria associated with mangrove crab gills.</title>
        <authorList>
            <person name="Yang X."/>
            <person name="Garuglieri E."/>
            <person name="Van Goethem M.W."/>
            <person name="Fusi M."/>
            <person name="Marasco R."/>
            <person name="Daffonchio D.G."/>
        </authorList>
    </citation>
    <scope>NUCLEOTIDE SEQUENCE [LARGE SCALE GENOMIC DNA]</scope>
    <source>
        <strain evidence="4">UG2-1</strain>
        <strain evidence="3">UG2-2</strain>
        <strain evidence="5">UG2_2</strain>
    </source>
</reference>
<dbReference type="CDD" id="cd03789">
    <property type="entry name" value="GT9_LPS_heptosyltransferase"/>
    <property type="match status" value="1"/>
</dbReference>
<dbReference type="InterPro" id="IPR051199">
    <property type="entry name" value="LPS_LOS_Heptosyltrfase"/>
</dbReference>
<dbReference type="Proteomes" id="UP001368318">
    <property type="component" value="Chromosome"/>
</dbReference>
<dbReference type="RefSeq" id="WP_338732226.1">
    <property type="nucleotide sequence ID" value="NZ_CP136924.1"/>
</dbReference>
<accession>A0AAU6NW20</accession>
<dbReference type="AlphaFoldDB" id="A0AAU6NW20"/>